<gene>
    <name evidence="1" type="ORF">F0U60_50430</name>
</gene>
<evidence type="ECO:0000313" key="2">
    <source>
        <dbReference type="Proteomes" id="UP001611383"/>
    </source>
</evidence>
<dbReference type="PANTHER" id="PTHR43591:SF110">
    <property type="entry name" value="RHODANESE DOMAIN-CONTAINING PROTEIN"/>
    <property type="match status" value="1"/>
</dbReference>
<reference evidence="1 2" key="1">
    <citation type="submission" date="2019-08" db="EMBL/GenBank/DDBJ databases">
        <title>Archangium and Cystobacter genomes.</title>
        <authorList>
            <person name="Chen I.-C.K."/>
            <person name="Wielgoss S."/>
        </authorList>
    </citation>
    <scope>NUCLEOTIDE SEQUENCE [LARGE SCALE GENOMIC DNA]</scope>
    <source>
        <strain evidence="1 2">Cbm 6</strain>
    </source>
</reference>
<dbReference type="GO" id="GO:0008168">
    <property type="term" value="F:methyltransferase activity"/>
    <property type="evidence" value="ECO:0007669"/>
    <property type="project" value="UniProtKB-KW"/>
</dbReference>
<name>A0ABY9X7R5_9BACT</name>
<dbReference type="Gene3D" id="3.40.50.150">
    <property type="entry name" value="Vaccinia Virus protein VP39"/>
    <property type="match status" value="1"/>
</dbReference>
<dbReference type="Proteomes" id="UP001611383">
    <property type="component" value="Chromosome"/>
</dbReference>
<organism evidence="1 2">
    <name type="scientific">Archangium minus</name>
    <dbReference type="NCBI Taxonomy" id="83450"/>
    <lineage>
        <taxon>Bacteria</taxon>
        <taxon>Pseudomonadati</taxon>
        <taxon>Myxococcota</taxon>
        <taxon>Myxococcia</taxon>
        <taxon>Myxococcales</taxon>
        <taxon>Cystobacterineae</taxon>
        <taxon>Archangiaceae</taxon>
        <taxon>Archangium</taxon>
    </lineage>
</organism>
<sequence length="311" mass="36044">MNQAKQTKQERYSYSSMPAGLVSRVREVQHLYRMWQEGTIQQVGFTIEAVRQCEKRIKEAFGRELEGLDILDVGPGQQLKHMKVLSVKNRVTGIDMDIVPQGFDLREYVAMLRYNSVLRTAKTLTRKVLGWDELFEKTLARDLSVPGFRRLPVYRMDAKQMSFPDATFDVVCSWSAYEHIAQPRASLQEVTRVLRPGGVAYIAVHLYSSHTGSHDPRTYTNGGRDLPWWPHLRPAHRDAVKPNCYVNEIRMDEWKRMFEETMPGVRFVYERQDELAPALRELREKGELAGYSDDELLTVGLIGMWQKPHRS</sequence>
<dbReference type="SUPFAM" id="SSF53335">
    <property type="entry name" value="S-adenosyl-L-methionine-dependent methyltransferases"/>
    <property type="match status" value="1"/>
</dbReference>
<dbReference type="RefSeq" id="WP_395811702.1">
    <property type="nucleotide sequence ID" value="NZ_CP043494.1"/>
</dbReference>
<dbReference type="EMBL" id="CP043494">
    <property type="protein sequence ID" value="WNG51442.1"/>
    <property type="molecule type" value="Genomic_DNA"/>
</dbReference>
<dbReference type="InterPro" id="IPR029063">
    <property type="entry name" value="SAM-dependent_MTases_sf"/>
</dbReference>
<dbReference type="GO" id="GO:0032259">
    <property type="term" value="P:methylation"/>
    <property type="evidence" value="ECO:0007669"/>
    <property type="project" value="UniProtKB-KW"/>
</dbReference>
<dbReference type="PANTHER" id="PTHR43591">
    <property type="entry name" value="METHYLTRANSFERASE"/>
    <property type="match status" value="1"/>
</dbReference>
<dbReference type="Pfam" id="PF13489">
    <property type="entry name" value="Methyltransf_23"/>
    <property type="match status" value="1"/>
</dbReference>
<evidence type="ECO:0000313" key="1">
    <source>
        <dbReference type="EMBL" id="WNG51442.1"/>
    </source>
</evidence>
<keyword evidence="1" id="KW-0489">Methyltransferase</keyword>
<accession>A0ABY9X7R5</accession>
<keyword evidence="2" id="KW-1185">Reference proteome</keyword>
<protein>
    <submittedName>
        <fullName evidence="1">Class I SAM-dependent methyltransferase</fullName>
    </submittedName>
</protein>
<proteinExistence type="predicted"/>
<keyword evidence="1" id="KW-0808">Transferase</keyword>
<dbReference type="CDD" id="cd02440">
    <property type="entry name" value="AdoMet_MTases"/>
    <property type="match status" value="1"/>
</dbReference>